<evidence type="ECO:0000313" key="9">
    <source>
        <dbReference type="EMBL" id="MBC5684789.1"/>
    </source>
</evidence>
<evidence type="ECO:0000256" key="3">
    <source>
        <dbReference type="ARBA" id="ARBA00023125"/>
    </source>
</evidence>
<dbReference type="PANTHER" id="PTHR43280:SF10">
    <property type="entry name" value="REGULATORY PROTEIN POCR"/>
    <property type="match status" value="1"/>
</dbReference>
<feature type="modified residue" description="4-aspartylphosphate" evidence="6">
    <location>
        <position position="54"/>
    </location>
</feature>
<dbReference type="SMART" id="SM00342">
    <property type="entry name" value="HTH_ARAC"/>
    <property type="match status" value="1"/>
</dbReference>
<keyword evidence="2" id="KW-0805">Transcription regulation</keyword>
<dbReference type="EMBL" id="JACOPE010000001">
    <property type="protein sequence ID" value="MBC5684789.1"/>
    <property type="molecule type" value="Genomic_DNA"/>
</dbReference>
<keyword evidence="6" id="KW-0597">Phosphoprotein</keyword>
<feature type="domain" description="HTH araC/xylS-type" evidence="7">
    <location>
        <begin position="405"/>
        <end position="503"/>
    </location>
</feature>
<accession>A0ABR7GBH1</accession>
<comment type="caution">
    <text evidence="9">The sequence shown here is derived from an EMBL/GenBank/DDBJ whole genome shotgun (WGS) entry which is preliminary data.</text>
</comment>
<gene>
    <name evidence="9" type="ORF">H8S40_14805</name>
</gene>
<reference evidence="9 10" key="1">
    <citation type="submission" date="2020-08" db="EMBL/GenBank/DDBJ databases">
        <title>Genome public.</title>
        <authorList>
            <person name="Liu C."/>
            <person name="Sun Q."/>
        </authorList>
    </citation>
    <scope>NUCLEOTIDE SEQUENCE [LARGE SCALE GENOMIC DNA]</scope>
    <source>
        <strain evidence="9 10">NSJ-13</strain>
    </source>
</reference>
<dbReference type="InterPro" id="IPR018060">
    <property type="entry name" value="HTH_AraC"/>
</dbReference>
<evidence type="ECO:0000256" key="6">
    <source>
        <dbReference type="PROSITE-ProRule" id="PRU00169"/>
    </source>
</evidence>
<organism evidence="9 10">
    <name type="scientific">Ruminococcus hominis</name>
    <dbReference type="NCBI Taxonomy" id="2763065"/>
    <lineage>
        <taxon>Bacteria</taxon>
        <taxon>Bacillati</taxon>
        <taxon>Bacillota</taxon>
        <taxon>Clostridia</taxon>
        <taxon>Eubacteriales</taxon>
        <taxon>Oscillospiraceae</taxon>
        <taxon>Ruminococcus</taxon>
    </lineage>
</organism>
<dbReference type="Pfam" id="PF12833">
    <property type="entry name" value="HTH_18"/>
    <property type="match status" value="1"/>
</dbReference>
<dbReference type="SUPFAM" id="SSF46689">
    <property type="entry name" value="Homeodomain-like"/>
    <property type="match status" value="2"/>
</dbReference>
<evidence type="ECO:0000259" key="7">
    <source>
        <dbReference type="PROSITE" id="PS01124"/>
    </source>
</evidence>
<feature type="domain" description="Response regulatory" evidence="8">
    <location>
        <begin position="3"/>
        <end position="119"/>
    </location>
</feature>
<dbReference type="RefSeq" id="WP_186865521.1">
    <property type="nucleotide sequence ID" value="NZ_JACOPE010000001.1"/>
</dbReference>
<evidence type="ECO:0000256" key="2">
    <source>
        <dbReference type="ARBA" id="ARBA00023015"/>
    </source>
</evidence>
<evidence type="ECO:0000313" key="10">
    <source>
        <dbReference type="Proteomes" id="UP000631576"/>
    </source>
</evidence>
<evidence type="ECO:0000259" key="8">
    <source>
        <dbReference type="PROSITE" id="PS50110"/>
    </source>
</evidence>
<dbReference type="InterPro" id="IPR009057">
    <property type="entry name" value="Homeodomain-like_sf"/>
</dbReference>
<dbReference type="InterPro" id="IPR011006">
    <property type="entry name" value="CheY-like_superfamily"/>
</dbReference>
<dbReference type="PROSITE" id="PS01124">
    <property type="entry name" value="HTH_ARAC_FAMILY_2"/>
    <property type="match status" value="1"/>
</dbReference>
<protein>
    <recommendedName>
        <fullName evidence="1">Stage 0 sporulation protein A homolog</fullName>
    </recommendedName>
</protein>
<proteinExistence type="predicted"/>
<dbReference type="Gene3D" id="3.40.50.2300">
    <property type="match status" value="1"/>
</dbReference>
<name>A0ABR7GBH1_9FIRM</name>
<dbReference type="Pfam" id="PF00072">
    <property type="entry name" value="Response_reg"/>
    <property type="match status" value="1"/>
</dbReference>
<dbReference type="PROSITE" id="PS00041">
    <property type="entry name" value="HTH_ARAC_FAMILY_1"/>
    <property type="match status" value="1"/>
</dbReference>
<keyword evidence="3" id="KW-0238">DNA-binding</keyword>
<keyword evidence="4" id="KW-0804">Transcription</keyword>
<sequence length="514" mass="60820">MVTILIADDEKLERNGIKLLLKREGAECEILEAENGKVALGILMDRKVDILFSDIKMPYMNGLELTEKARELYPNLEIIIFSGYNDFTYARDALRYGVVDYVLKPVNPKEFHKTFERVQGKIQSRIEDEEKQTRQGDYLKKYFLQNYLYKGNVEDYQQVQAYAQEMTDEKNPYIRMIIASSTNHFFETEEEHFVESLKEKLKRDFFYLNLNSNESLFLFREKYADYEELANQLNHFFQQHYDTNCYFAVSREVSGIQEMPEEFQQLEQLLEEKFYQPKQHIFVHGKKVESTEDVIVEDSEILNNISEDIKFKDITHLWQDFHRLEQKYTTDKPYSEMYAKFVFSSILKEVYEAMSSSEEKGLSKKVDQLYHCKTIQDVRSITSTAIQELENYLQEQNEGFRSEITEVKSYIYHNYEKELNVEILAEKVYLSAGYLSAIFKEATGMNLNRFIREVRMNKAKELLENSTKKITQIAREVGFSNTSYFCRSFREFFGSTPESCRKGEMDDKETEAEV</sequence>
<keyword evidence="10" id="KW-1185">Reference proteome</keyword>
<dbReference type="SMART" id="SM00448">
    <property type="entry name" value="REC"/>
    <property type="match status" value="1"/>
</dbReference>
<dbReference type="SUPFAM" id="SSF52172">
    <property type="entry name" value="CheY-like"/>
    <property type="match status" value="1"/>
</dbReference>
<dbReference type="PANTHER" id="PTHR43280">
    <property type="entry name" value="ARAC-FAMILY TRANSCRIPTIONAL REGULATOR"/>
    <property type="match status" value="1"/>
</dbReference>
<dbReference type="InterPro" id="IPR020449">
    <property type="entry name" value="Tscrpt_reg_AraC-type_HTH"/>
</dbReference>
<dbReference type="InterPro" id="IPR018062">
    <property type="entry name" value="HTH_AraC-typ_CS"/>
</dbReference>
<dbReference type="Proteomes" id="UP000631576">
    <property type="component" value="Unassembled WGS sequence"/>
</dbReference>
<comment type="function">
    <text evidence="5">May play the central regulatory role in sporulation. It may be an element of the effector pathway responsible for the activation of sporulation genes in response to nutritional stress. Spo0A may act in concert with spo0H (a sigma factor) to control the expression of some genes that are critical to the sporulation process.</text>
</comment>
<dbReference type="CDD" id="cd17536">
    <property type="entry name" value="REC_YesN-like"/>
    <property type="match status" value="1"/>
</dbReference>
<evidence type="ECO:0000256" key="4">
    <source>
        <dbReference type="ARBA" id="ARBA00023163"/>
    </source>
</evidence>
<dbReference type="InterPro" id="IPR001789">
    <property type="entry name" value="Sig_transdc_resp-reg_receiver"/>
</dbReference>
<evidence type="ECO:0000256" key="1">
    <source>
        <dbReference type="ARBA" id="ARBA00018672"/>
    </source>
</evidence>
<dbReference type="PROSITE" id="PS50110">
    <property type="entry name" value="RESPONSE_REGULATORY"/>
    <property type="match status" value="1"/>
</dbReference>
<dbReference type="Gene3D" id="1.10.10.60">
    <property type="entry name" value="Homeodomain-like"/>
    <property type="match status" value="2"/>
</dbReference>
<dbReference type="PRINTS" id="PR00032">
    <property type="entry name" value="HTHARAC"/>
</dbReference>
<evidence type="ECO:0000256" key="5">
    <source>
        <dbReference type="ARBA" id="ARBA00024867"/>
    </source>
</evidence>